<dbReference type="InterPro" id="IPR001073">
    <property type="entry name" value="C1q_dom"/>
</dbReference>
<dbReference type="PANTHER" id="PTHR22923">
    <property type="entry name" value="CEREBELLIN-RELATED"/>
    <property type="match status" value="1"/>
</dbReference>
<evidence type="ECO:0000256" key="1">
    <source>
        <dbReference type="ARBA" id="ARBA00004613"/>
    </source>
</evidence>
<comment type="subcellular location">
    <subcellularLocation>
        <location evidence="1">Secreted</location>
    </subcellularLocation>
</comment>
<evidence type="ECO:0000259" key="4">
    <source>
        <dbReference type="SMART" id="SM00110"/>
    </source>
</evidence>
<dbReference type="GO" id="GO:0005576">
    <property type="term" value="C:extracellular region"/>
    <property type="evidence" value="ECO:0007669"/>
    <property type="project" value="UniProtKB-SubCell"/>
</dbReference>
<keyword evidence="2" id="KW-0964">Secreted</keyword>
<dbReference type="PANTHER" id="PTHR22923:SF116">
    <property type="entry name" value="C1Q DOMAIN-CONTAINING PROTEIN"/>
    <property type="match status" value="1"/>
</dbReference>
<proteinExistence type="predicted"/>
<dbReference type="EMBL" id="JBJQND010000003">
    <property type="protein sequence ID" value="KAL3882726.1"/>
    <property type="molecule type" value="Genomic_DNA"/>
</dbReference>
<dbReference type="Gene3D" id="2.60.120.40">
    <property type="match status" value="1"/>
</dbReference>
<dbReference type="InterPro" id="IPR008983">
    <property type="entry name" value="Tumour_necrosis_fac-like_dom"/>
</dbReference>
<dbReference type="Pfam" id="PF00386">
    <property type="entry name" value="C1q"/>
    <property type="match status" value="1"/>
</dbReference>
<dbReference type="AlphaFoldDB" id="A0ABD3X8Y3"/>
<dbReference type="InterPro" id="IPR050822">
    <property type="entry name" value="Cerebellin_Synaptic_Org"/>
</dbReference>
<keyword evidence="3" id="KW-0732">Signal</keyword>
<evidence type="ECO:0000256" key="2">
    <source>
        <dbReference type="ARBA" id="ARBA00022525"/>
    </source>
</evidence>
<reference evidence="5 6" key="1">
    <citation type="submission" date="2024-11" db="EMBL/GenBank/DDBJ databases">
        <title>Chromosome-level genome assembly of the freshwater bivalve Anodonta woodiana.</title>
        <authorList>
            <person name="Chen X."/>
        </authorList>
    </citation>
    <scope>NUCLEOTIDE SEQUENCE [LARGE SCALE GENOMIC DNA]</scope>
    <source>
        <strain evidence="5">MN2024</strain>
        <tissue evidence="5">Gills</tissue>
    </source>
</reference>
<feature type="domain" description="C1q" evidence="4">
    <location>
        <begin position="20"/>
        <end position="143"/>
    </location>
</feature>
<comment type="caution">
    <text evidence="5">The sequence shown here is derived from an EMBL/GenBank/DDBJ whole genome shotgun (WGS) entry which is preliminary data.</text>
</comment>
<evidence type="ECO:0000313" key="6">
    <source>
        <dbReference type="Proteomes" id="UP001634394"/>
    </source>
</evidence>
<accession>A0ABD3X8Y3</accession>
<keyword evidence="6" id="KW-1185">Reference proteome</keyword>
<name>A0ABD3X8Y3_SINWO</name>
<sequence>MYLTNYTSSIILGILRRDVRLLTTKQIAFCAIIANKNGIRPIHEREIILFDTVLLNEGNGFNKQTGIFTVLTQHEHQLGVNLIVNGETKGNAYADGANAWDQGSISSIARCEAGQNVWIGVYYGSFIHGDYYTSFSGFLLWGDGSSR</sequence>
<gene>
    <name evidence="5" type="ORF">ACJMK2_029038</name>
</gene>
<evidence type="ECO:0000313" key="5">
    <source>
        <dbReference type="EMBL" id="KAL3882726.1"/>
    </source>
</evidence>
<evidence type="ECO:0000256" key="3">
    <source>
        <dbReference type="ARBA" id="ARBA00022729"/>
    </source>
</evidence>
<protein>
    <recommendedName>
        <fullName evidence="4">C1q domain-containing protein</fullName>
    </recommendedName>
</protein>
<dbReference type="SUPFAM" id="SSF49842">
    <property type="entry name" value="TNF-like"/>
    <property type="match status" value="1"/>
</dbReference>
<organism evidence="5 6">
    <name type="scientific">Sinanodonta woodiana</name>
    <name type="common">Chinese pond mussel</name>
    <name type="synonym">Anodonta woodiana</name>
    <dbReference type="NCBI Taxonomy" id="1069815"/>
    <lineage>
        <taxon>Eukaryota</taxon>
        <taxon>Metazoa</taxon>
        <taxon>Spiralia</taxon>
        <taxon>Lophotrochozoa</taxon>
        <taxon>Mollusca</taxon>
        <taxon>Bivalvia</taxon>
        <taxon>Autobranchia</taxon>
        <taxon>Heteroconchia</taxon>
        <taxon>Palaeoheterodonta</taxon>
        <taxon>Unionida</taxon>
        <taxon>Unionoidea</taxon>
        <taxon>Unionidae</taxon>
        <taxon>Unioninae</taxon>
        <taxon>Sinanodonta</taxon>
    </lineage>
</organism>
<dbReference type="SMART" id="SM00110">
    <property type="entry name" value="C1Q"/>
    <property type="match status" value="1"/>
</dbReference>
<dbReference type="Proteomes" id="UP001634394">
    <property type="component" value="Unassembled WGS sequence"/>
</dbReference>